<evidence type="ECO:0000256" key="3">
    <source>
        <dbReference type="RuleBase" id="RU361235"/>
    </source>
</evidence>
<keyword evidence="6" id="KW-1185">Reference proteome</keyword>
<reference evidence="5 6" key="1">
    <citation type="submission" date="2020-09" db="EMBL/GenBank/DDBJ databases">
        <authorList>
            <person name="Kim M.K."/>
        </authorList>
    </citation>
    <scope>NUCLEOTIDE SEQUENCE [LARGE SCALE GENOMIC DNA]</scope>
    <source>
        <strain evidence="5 6">BT189</strain>
    </source>
</reference>
<accession>A0ABR8JU57</accession>
<feature type="signal peptide" evidence="3">
    <location>
        <begin position="1"/>
        <end position="18"/>
    </location>
</feature>
<evidence type="ECO:0000313" key="6">
    <source>
        <dbReference type="Proteomes" id="UP000606003"/>
    </source>
</evidence>
<comment type="similarity">
    <text evidence="1 3">Belongs to the type-B carboxylesterase/lipase family.</text>
</comment>
<dbReference type="InterPro" id="IPR002018">
    <property type="entry name" value="CarbesteraseB"/>
</dbReference>
<dbReference type="Pfam" id="PF00135">
    <property type="entry name" value="COesterase"/>
    <property type="match status" value="1"/>
</dbReference>
<keyword evidence="3" id="KW-0732">Signal</keyword>
<dbReference type="InterPro" id="IPR019826">
    <property type="entry name" value="Carboxylesterase_B_AS"/>
</dbReference>
<dbReference type="RefSeq" id="WP_190924146.1">
    <property type="nucleotide sequence ID" value="NZ_JACXAC010000003.1"/>
</dbReference>
<evidence type="ECO:0000256" key="2">
    <source>
        <dbReference type="ARBA" id="ARBA00022801"/>
    </source>
</evidence>
<sequence>MTGLRGLLAAAWVSVASAGVARVPAPAPAPVVQTRAGQLQGTRDSTGLLLFRGVAYAAPPVGEGRFRPARPVQPWVGVRPATAFGPRAPQGGSAGPQGDENCLTLNVWTPSLRAAQPKAVVVWVHGGAFTGGSGDDFPGQNFARQDSLVAVSINYRLGSFGFLQLGSLLGPAYRPAGNAGVLDVVAALRWVHENIAAFGGDPARVTVMGESAGAKLVSAVLATPAADGLFQQVILESGGTQAVRDTATAAAVATRLLAALGLRPDQAAQLLTLPTATIIRAQQQLTDGPNGLQLFGPVRDGRTIPDEPLAHLARRPRLRGALVGTNRDEAGLFIGLWPSLKQPNAEVLTALFGTNGAAVWRAYEQAHRRQPTDQAWLQTTTDYLYRLASYRLAGTLAAAGQPVWLYRFDYRPPGGAGPVHAQELAYAWNSLGPKAAQAGSSRTLAADMHRRWVSFIKTGTPGADWPAYAPRRPQAMLFDSVSRARPLPPPYEDKLFPNQAFRL</sequence>
<dbReference type="InterPro" id="IPR029058">
    <property type="entry name" value="AB_hydrolase_fold"/>
</dbReference>
<proteinExistence type="inferred from homology"/>
<dbReference type="PROSITE" id="PS00122">
    <property type="entry name" value="CARBOXYLESTERASE_B_1"/>
    <property type="match status" value="1"/>
</dbReference>
<dbReference type="PANTHER" id="PTHR11559">
    <property type="entry name" value="CARBOXYLESTERASE"/>
    <property type="match status" value="1"/>
</dbReference>
<organism evidence="5 6">
    <name type="scientific">Hymenobacter armeniacus</name>
    <dbReference type="NCBI Taxonomy" id="2771358"/>
    <lineage>
        <taxon>Bacteria</taxon>
        <taxon>Pseudomonadati</taxon>
        <taxon>Bacteroidota</taxon>
        <taxon>Cytophagia</taxon>
        <taxon>Cytophagales</taxon>
        <taxon>Hymenobacteraceae</taxon>
        <taxon>Hymenobacter</taxon>
    </lineage>
</organism>
<dbReference type="Gene3D" id="3.40.50.1820">
    <property type="entry name" value="alpha/beta hydrolase"/>
    <property type="match status" value="1"/>
</dbReference>
<evidence type="ECO:0000313" key="5">
    <source>
        <dbReference type="EMBL" id="MBD2722503.1"/>
    </source>
</evidence>
<evidence type="ECO:0000256" key="1">
    <source>
        <dbReference type="ARBA" id="ARBA00005964"/>
    </source>
</evidence>
<keyword evidence="2 3" id="KW-0378">Hydrolase</keyword>
<dbReference type="SUPFAM" id="SSF53474">
    <property type="entry name" value="alpha/beta-Hydrolases"/>
    <property type="match status" value="1"/>
</dbReference>
<feature type="chain" id="PRO_5044964562" description="Carboxylic ester hydrolase" evidence="3">
    <location>
        <begin position="19"/>
        <end position="503"/>
    </location>
</feature>
<dbReference type="EMBL" id="JACXAC010000003">
    <property type="protein sequence ID" value="MBD2722503.1"/>
    <property type="molecule type" value="Genomic_DNA"/>
</dbReference>
<evidence type="ECO:0000259" key="4">
    <source>
        <dbReference type="Pfam" id="PF00135"/>
    </source>
</evidence>
<dbReference type="Proteomes" id="UP000606003">
    <property type="component" value="Unassembled WGS sequence"/>
</dbReference>
<protein>
    <recommendedName>
        <fullName evidence="3">Carboxylic ester hydrolase</fullName>
        <ecNumber evidence="3">3.1.1.-</ecNumber>
    </recommendedName>
</protein>
<gene>
    <name evidence="5" type="ORF">IC234_10230</name>
</gene>
<name>A0ABR8JU57_9BACT</name>
<comment type="caution">
    <text evidence="5">The sequence shown here is derived from an EMBL/GenBank/DDBJ whole genome shotgun (WGS) entry which is preliminary data.</text>
</comment>
<feature type="domain" description="Carboxylesterase type B" evidence="4">
    <location>
        <begin position="29"/>
        <end position="479"/>
    </location>
</feature>
<dbReference type="InterPro" id="IPR050309">
    <property type="entry name" value="Type-B_Carboxylest/Lipase"/>
</dbReference>
<dbReference type="EC" id="3.1.1.-" evidence="3"/>